<feature type="transmembrane region" description="Helical" evidence="8">
    <location>
        <begin position="341"/>
        <end position="360"/>
    </location>
</feature>
<dbReference type="PROSITE" id="PS51012">
    <property type="entry name" value="ABC_TM2"/>
    <property type="match status" value="1"/>
</dbReference>
<dbReference type="InterPro" id="IPR047817">
    <property type="entry name" value="ABC2_TM_bact-type"/>
</dbReference>
<keyword evidence="7 8" id="KW-0472">Membrane</keyword>
<dbReference type="PANTHER" id="PTHR30294">
    <property type="entry name" value="MEMBRANE COMPONENT OF ABC TRANSPORTER YHHJ-RELATED"/>
    <property type="match status" value="1"/>
</dbReference>
<evidence type="ECO:0000256" key="6">
    <source>
        <dbReference type="ARBA" id="ARBA00022989"/>
    </source>
</evidence>
<dbReference type="GO" id="GO:0140359">
    <property type="term" value="F:ABC-type transporter activity"/>
    <property type="evidence" value="ECO:0007669"/>
    <property type="project" value="InterPro"/>
</dbReference>
<feature type="domain" description="ABC transmembrane type-2" evidence="9">
    <location>
        <begin position="136"/>
        <end position="366"/>
    </location>
</feature>
<dbReference type="PRINTS" id="PR00164">
    <property type="entry name" value="ABC2TRNSPORT"/>
</dbReference>
<evidence type="ECO:0000256" key="5">
    <source>
        <dbReference type="ARBA" id="ARBA00022692"/>
    </source>
</evidence>
<proteinExistence type="inferred from homology"/>
<dbReference type="EMBL" id="CP023777">
    <property type="protein sequence ID" value="ATL49332.1"/>
    <property type="molecule type" value="Genomic_DNA"/>
</dbReference>
<sequence>MKLFFQFVRKEFYHIFRDTRTLLILFGMPIVQIILFGFAITNEVHEAKLAILDQSKDYYSQQLIQKLEHSEYFQVYQLISSPSEVQPAFEAGEIKMAIVIPPDFAHTFYHENNAAVQLITDATDPNIATTLQNYASAILLDFQDEMFPLDHLPLTIHAEQRMVFNPALKSVYMFVPGVMTLILMLVSAMMTSIAITREKELGTMEILLVSPIKPVMIITGKVVPYIVLSFINAIIILILSVTIFGMPIKGSLILLLAECGLFVMVALSLGILISSITDSQQTAMMVSMVGLMMPTMLLSGFVFPLESMPMPLRIVANLLPAKWFIIILKSIMLKGGGLKDVWLPTTVLIGMSCFLLLISIRKFKTRLS</sequence>
<dbReference type="Pfam" id="PF12698">
    <property type="entry name" value="ABC2_membrane_3"/>
    <property type="match status" value="1"/>
</dbReference>
<evidence type="ECO:0000313" key="11">
    <source>
        <dbReference type="Proteomes" id="UP000220133"/>
    </source>
</evidence>
<keyword evidence="5 8" id="KW-0812">Transmembrane</keyword>
<protein>
    <recommendedName>
        <fullName evidence="8">Transport permease protein</fullName>
    </recommendedName>
</protein>
<dbReference type="PANTHER" id="PTHR30294:SF29">
    <property type="entry name" value="MULTIDRUG ABC TRANSPORTER PERMEASE YBHS-RELATED"/>
    <property type="match status" value="1"/>
</dbReference>
<dbReference type="KEGG" id="cbae:COR50_20325"/>
<keyword evidence="4 8" id="KW-1003">Cell membrane</keyword>
<evidence type="ECO:0000256" key="7">
    <source>
        <dbReference type="ARBA" id="ARBA00023136"/>
    </source>
</evidence>
<dbReference type="AlphaFoldDB" id="A0A291QZL9"/>
<evidence type="ECO:0000256" key="2">
    <source>
        <dbReference type="ARBA" id="ARBA00007783"/>
    </source>
</evidence>
<dbReference type="InterPro" id="IPR013525">
    <property type="entry name" value="ABC2_TM"/>
</dbReference>
<evidence type="ECO:0000256" key="3">
    <source>
        <dbReference type="ARBA" id="ARBA00022448"/>
    </source>
</evidence>
<evidence type="ECO:0000256" key="8">
    <source>
        <dbReference type="RuleBase" id="RU361157"/>
    </source>
</evidence>
<accession>A0A291QZL9</accession>
<organism evidence="10 11">
    <name type="scientific">Chitinophaga caeni</name>
    <dbReference type="NCBI Taxonomy" id="2029983"/>
    <lineage>
        <taxon>Bacteria</taxon>
        <taxon>Pseudomonadati</taxon>
        <taxon>Bacteroidota</taxon>
        <taxon>Chitinophagia</taxon>
        <taxon>Chitinophagales</taxon>
        <taxon>Chitinophagaceae</taxon>
        <taxon>Chitinophaga</taxon>
    </lineage>
</organism>
<dbReference type="InterPro" id="IPR000412">
    <property type="entry name" value="ABC_2_transport"/>
</dbReference>
<evidence type="ECO:0000313" key="10">
    <source>
        <dbReference type="EMBL" id="ATL49332.1"/>
    </source>
</evidence>
<dbReference type="Gene3D" id="3.40.1710.10">
    <property type="entry name" value="abc type-2 transporter like domain"/>
    <property type="match status" value="1"/>
</dbReference>
<dbReference type="GO" id="GO:0043190">
    <property type="term" value="C:ATP-binding cassette (ABC) transporter complex"/>
    <property type="evidence" value="ECO:0007669"/>
    <property type="project" value="InterPro"/>
</dbReference>
<keyword evidence="3 8" id="KW-0813">Transport</keyword>
<keyword evidence="6 8" id="KW-1133">Transmembrane helix</keyword>
<evidence type="ECO:0000256" key="1">
    <source>
        <dbReference type="ARBA" id="ARBA00004651"/>
    </source>
</evidence>
<dbReference type="InterPro" id="IPR051449">
    <property type="entry name" value="ABC-2_transporter_component"/>
</dbReference>
<dbReference type="RefSeq" id="WP_098195700.1">
    <property type="nucleotide sequence ID" value="NZ_CP023777.1"/>
</dbReference>
<dbReference type="OrthoDB" id="9808686at2"/>
<evidence type="ECO:0000256" key="4">
    <source>
        <dbReference type="ARBA" id="ARBA00022475"/>
    </source>
</evidence>
<reference evidence="10 11" key="1">
    <citation type="submission" date="2017-10" db="EMBL/GenBank/DDBJ databases">
        <title>Paenichitinophaga pekingensis gen. nov., sp. nov., isolated from activated sludge.</title>
        <authorList>
            <person name="Jin D."/>
            <person name="Kong X."/>
            <person name="Deng Y."/>
            <person name="Bai Z."/>
        </authorList>
    </citation>
    <scope>NUCLEOTIDE SEQUENCE [LARGE SCALE GENOMIC DNA]</scope>
    <source>
        <strain evidence="10 11">13</strain>
    </source>
</reference>
<comment type="similarity">
    <text evidence="2 8">Belongs to the ABC-2 integral membrane protein family.</text>
</comment>
<feature type="transmembrane region" description="Helical" evidence="8">
    <location>
        <begin position="222"/>
        <end position="246"/>
    </location>
</feature>
<dbReference type="Proteomes" id="UP000220133">
    <property type="component" value="Chromosome"/>
</dbReference>
<feature type="transmembrane region" description="Helical" evidence="8">
    <location>
        <begin position="171"/>
        <end position="195"/>
    </location>
</feature>
<feature type="transmembrane region" description="Helical" evidence="8">
    <location>
        <begin position="285"/>
        <end position="303"/>
    </location>
</feature>
<feature type="transmembrane region" description="Helical" evidence="8">
    <location>
        <begin position="252"/>
        <end position="273"/>
    </location>
</feature>
<comment type="subcellular location">
    <subcellularLocation>
        <location evidence="1 8">Cell membrane</location>
        <topology evidence="1 8">Multi-pass membrane protein</topology>
    </subcellularLocation>
</comment>
<gene>
    <name evidence="10" type="ORF">COR50_20325</name>
</gene>
<evidence type="ECO:0000259" key="9">
    <source>
        <dbReference type="PROSITE" id="PS51012"/>
    </source>
</evidence>
<feature type="transmembrane region" description="Helical" evidence="8">
    <location>
        <begin position="21"/>
        <end position="40"/>
    </location>
</feature>
<keyword evidence="11" id="KW-1185">Reference proteome</keyword>
<name>A0A291QZL9_9BACT</name>